<comment type="caution">
    <text evidence="7">The sequence shown here is derived from an EMBL/GenBank/DDBJ whole genome shotgun (WGS) entry which is preliminary data.</text>
</comment>
<dbReference type="PANTHER" id="PTHR21382:SF1">
    <property type="entry name" value="NADH DEHYDROGENASE [UBIQUINONE] 1 ALPHA SUBCOMPLEX SUBUNIT 11"/>
    <property type="match status" value="1"/>
</dbReference>
<evidence type="ECO:0000256" key="5">
    <source>
        <dbReference type="ARBA" id="ARBA00023128"/>
    </source>
</evidence>
<keyword evidence="6" id="KW-0472">Membrane</keyword>
<evidence type="ECO:0000256" key="1">
    <source>
        <dbReference type="ARBA" id="ARBA00004448"/>
    </source>
</evidence>
<proteinExistence type="predicted"/>
<keyword evidence="3" id="KW-0999">Mitochondrion inner membrane</keyword>
<dbReference type="InterPro" id="IPR039205">
    <property type="entry name" value="NDUFA11"/>
</dbReference>
<evidence type="ECO:0000256" key="6">
    <source>
        <dbReference type="ARBA" id="ARBA00023136"/>
    </source>
</evidence>
<protein>
    <recommendedName>
        <fullName evidence="9">NADH-ubiquinone oxidoreductase 213 kDa subunit</fullName>
    </recommendedName>
</protein>
<organism evidence="7 8">
    <name type="scientific">Alternaria dauci</name>
    <dbReference type="NCBI Taxonomy" id="48095"/>
    <lineage>
        <taxon>Eukaryota</taxon>
        <taxon>Fungi</taxon>
        <taxon>Dikarya</taxon>
        <taxon>Ascomycota</taxon>
        <taxon>Pezizomycotina</taxon>
        <taxon>Dothideomycetes</taxon>
        <taxon>Pleosporomycetidae</taxon>
        <taxon>Pleosporales</taxon>
        <taxon>Pleosporineae</taxon>
        <taxon>Pleosporaceae</taxon>
        <taxon>Alternaria</taxon>
        <taxon>Alternaria sect. Porri</taxon>
    </lineage>
</organism>
<dbReference type="PANTHER" id="PTHR21382">
    <property type="entry name" value="NADH-UBIQUINONE OXIDOREDUCTASE SUBUNIT"/>
    <property type="match status" value="1"/>
</dbReference>
<evidence type="ECO:0008006" key="9">
    <source>
        <dbReference type="Google" id="ProtNLM"/>
    </source>
</evidence>
<sequence length="197" mass="21294">MADQHATFHPRDALANTANTTLQTTALGAVIAGVQNTLRKQNVGAMGILTRSGGTIALYAGVGAAYQFTLDATSNLRQKDDCYSEAVAGFVAGCGVGIARRSLPFMLGAGACFSTVLTAYRYTNGMRGVGDIKNQVDDDGEVERREELKKIRRRPLSETLQQLGEGRGIYGPGYEERRRQRLLDKYGIDVKAAQESD</sequence>
<keyword evidence="4" id="KW-1133">Transmembrane helix</keyword>
<dbReference type="EMBL" id="JBHGVX010000001">
    <property type="protein sequence ID" value="KAL1800211.1"/>
    <property type="molecule type" value="Genomic_DNA"/>
</dbReference>
<evidence type="ECO:0000256" key="4">
    <source>
        <dbReference type="ARBA" id="ARBA00022989"/>
    </source>
</evidence>
<reference evidence="7 8" key="1">
    <citation type="submission" date="2024-09" db="EMBL/GenBank/DDBJ databases">
        <title>T2T genomes of carrot and Alternaria dauci and their utility for understanding host-pathogen interaction during carrot leaf blight disease.</title>
        <authorList>
            <person name="Liu W."/>
            <person name="Xu S."/>
            <person name="Ou C."/>
            <person name="Liu X."/>
            <person name="Zhuang F."/>
            <person name="Deng X.W."/>
        </authorList>
    </citation>
    <scope>NUCLEOTIDE SEQUENCE [LARGE SCALE GENOMIC DNA]</scope>
    <source>
        <strain evidence="7 8">A2016</strain>
    </source>
</reference>
<accession>A0ABR3UXR8</accession>
<evidence type="ECO:0000256" key="3">
    <source>
        <dbReference type="ARBA" id="ARBA00022792"/>
    </source>
</evidence>
<gene>
    <name evidence="7" type="ORF">ACET3X_000553</name>
</gene>
<evidence type="ECO:0000313" key="8">
    <source>
        <dbReference type="Proteomes" id="UP001578633"/>
    </source>
</evidence>
<keyword evidence="5" id="KW-0496">Mitochondrion</keyword>
<evidence type="ECO:0000256" key="2">
    <source>
        <dbReference type="ARBA" id="ARBA00022692"/>
    </source>
</evidence>
<dbReference type="Proteomes" id="UP001578633">
    <property type="component" value="Chromosome 1"/>
</dbReference>
<name>A0ABR3UXR8_9PLEO</name>
<comment type="subcellular location">
    <subcellularLocation>
        <location evidence="1">Mitochondrion inner membrane</location>
        <topology evidence="1">Multi-pass membrane protein</topology>
    </subcellularLocation>
</comment>
<evidence type="ECO:0000313" key="7">
    <source>
        <dbReference type="EMBL" id="KAL1800211.1"/>
    </source>
</evidence>
<dbReference type="GeneID" id="96080875"/>
<dbReference type="RefSeq" id="XP_069310795.1">
    <property type="nucleotide sequence ID" value="XM_069447861.1"/>
</dbReference>
<keyword evidence="8" id="KW-1185">Reference proteome</keyword>
<keyword evidence="2" id="KW-0812">Transmembrane</keyword>